<dbReference type="RefSeq" id="WP_003740246.1">
    <property type="nucleotide sequence ID" value="NZ_CP090058.1"/>
</dbReference>
<evidence type="ECO:0000313" key="1">
    <source>
        <dbReference type="EMBL" id="EAG9355027.1"/>
    </source>
</evidence>
<dbReference type="AlphaFoldDB" id="A0A823J5V3"/>
<sequence>MKDFHLRKLPDTTFAFLKDRADEANVSINKYIIAVLNQHAVLPEIQAVESKFSELAKVTVDVLESNNQLFKQIIKVLEGEED</sequence>
<comment type="caution">
    <text evidence="1">The sequence shown here is derived from an EMBL/GenBank/DDBJ whole genome shotgun (WGS) entry which is preliminary data.</text>
</comment>
<dbReference type="EMBL" id="AABEKN010000008">
    <property type="protein sequence ID" value="EAG9355027.1"/>
    <property type="molecule type" value="Genomic_DNA"/>
</dbReference>
<evidence type="ECO:0000313" key="2">
    <source>
        <dbReference type="Proteomes" id="UP000524387"/>
    </source>
</evidence>
<dbReference type="Proteomes" id="UP000524387">
    <property type="component" value="Unassembled WGS sequence"/>
</dbReference>
<dbReference type="SUPFAM" id="SSF47598">
    <property type="entry name" value="Ribbon-helix-helix"/>
    <property type="match status" value="1"/>
</dbReference>
<dbReference type="InterPro" id="IPR010985">
    <property type="entry name" value="Ribbon_hlx_hlx"/>
</dbReference>
<proteinExistence type="predicted"/>
<dbReference type="GO" id="GO:0006355">
    <property type="term" value="P:regulation of DNA-templated transcription"/>
    <property type="evidence" value="ECO:0007669"/>
    <property type="project" value="InterPro"/>
</dbReference>
<accession>A0A823J5V3</accession>
<gene>
    <name evidence="1" type="ORF">CW895_14635</name>
</gene>
<name>A0A823J5V3_LISMN</name>
<protein>
    <submittedName>
        <fullName evidence="1">Uncharacterized protein</fullName>
    </submittedName>
</protein>
<organism evidence="1 2">
    <name type="scientific">Listeria monocytogenes</name>
    <dbReference type="NCBI Taxonomy" id="1639"/>
    <lineage>
        <taxon>Bacteria</taxon>
        <taxon>Bacillati</taxon>
        <taxon>Bacillota</taxon>
        <taxon>Bacilli</taxon>
        <taxon>Bacillales</taxon>
        <taxon>Listeriaceae</taxon>
        <taxon>Listeria</taxon>
    </lineage>
</organism>
<reference evidence="1 2" key="1">
    <citation type="submission" date="2019-04" db="EMBL/GenBank/DDBJ databases">
        <authorList>
            <consortium name="GenomeTrakr network: Whole genome sequencing for foodborne pathogen traceback"/>
        </authorList>
    </citation>
    <scope>NUCLEOTIDE SEQUENCE [LARGE SCALE GENOMIC DNA]</scope>
    <source>
        <strain evidence="1 2">CFSAN072502</strain>
    </source>
</reference>